<feature type="binding site" evidence="9">
    <location>
        <position position="211"/>
    </location>
    <ligand>
        <name>1-deoxy-D-xylulose 5-phosphate</name>
        <dbReference type="ChEBI" id="CHEBI:57792"/>
    </ligand>
</feature>
<protein>
    <recommendedName>
        <fullName evidence="9">1-deoxy-D-xylulose 5-phosphate reductoisomerase</fullName>
        <shortName evidence="9">DXP reductoisomerase</shortName>
        <ecNumber evidence="9">1.1.1.267</ecNumber>
    </recommendedName>
    <alternativeName>
        <fullName evidence="9">1-deoxyxylulose-5-phosphate reductoisomerase</fullName>
    </alternativeName>
    <alternativeName>
        <fullName evidence="9">2-C-methyl-D-erythritol 4-phosphate synthase</fullName>
    </alternativeName>
</protein>
<evidence type="ECO:0000256" key="1">
    <source>
        <dbReference type="ARBA" id="ARBA00005094"/>
    </source>
</evidence>
<dbReference type="EMBL" id="CP007128">
    <property type="protein sequence ID" value="AHG90943.1"/>
    <property type="molecule type" value="Genomic_DNA"/>
</dbReference>
<dbReference type="InParanoid" id="W0RNB6"/>
<dbReference type="GO" id="GO:0016853">
    <property type="term" value="F:isomerase activity"/>
    <property type="evidence" value="ECO:0007669"/>
    <property type="project" value="UniProtKB-KW"/>
</dbReference>
<evidence type="ECO:0000259" key="11">
    <source>
        <dbReference type="Pfam" id="PF08436"/>
    </source>
</evidence>
<dbReference type="STRING" id="861299.J421_3406"/>
<evidence type="ECO:0000256" key="9">
    <source>
        <dbReference type="HAMAP-Rule" id="MF_00183"/>
    </source>
</evidence>
<feature type="binding site" evidence="9">
    <location>
        <position position="214"/>
    </location>
    <ligand>
        <name>1-deoxy-D-xylulose 5-phosphate</name>
        <dbReference type="ChEBI" id="CHEBI:57792"/>
    </ligand>
</feature>
<feature type="binding site" evidence="9">
    <location>
        <position position="16"/>
    </location>
    <ligand>
        <name>NADPH</name>
        <dbReference type="ChEBI" id="CHEBI:57783"/>
    </ligand>
</feature>
<comment type="caution">
    <text evidence="9">Lacks conserved residue(s) required for the propagation of feature annotation.</text>
</comment>
<feature type="binding site" evidence="9">
    <location>
        <position position="118"/>
    </location>
    <ligand>
        <name>1-deoxy-D-xylulose 5-phosphate</name>
        <dbReference type="ChEBI" id="CHEBI:57792"/>
    </ligand>
</feature>
<comment type="pathway">
    <text evidence="1 9">Isoprenoid biosynthesis; isopentenyl diphosphate biosynthesis via DXP pathway; isopentenyl diphosphate from 1-deoxy-D-xylulose 5-phosphate: step 1/6.</text>
</comment>
<keyword evidence="6 9" id="KW-0464">Manganese</keyword>
<dbReference type="Gene3D" id="1.10.1740.10">
    <property type="match status" value="1"/>
</dbReference>
<dbReference type="FunCoup" id="W0RNB6">
    <property type="interactions" value="478"/>
</dbReference>
<dbReference type="GO" id="GO:0030145">
    <property type="term" value="F:manganese ion binding"/>
    <property type="evidence" value="ECO:0007669"/>
    <property type="project" value="TreeGrafter"/>
</dbReference>
<evidence type="ECO:0000259" key="10">
    <source>
        <dbReference type="Pfam" id="PF02670"/>
    </source>
</evidence>
<dbReference type="HAMAP" id="MF_00183">
    <property type="entry name" value="DXP_reductoisom"/>
    <property type="match status" value="1"/>
</dbReference>
<feature type="domain" description="1-deoxy-D-xylulose 5-phosphate reductoisomerase N-terminal" evidence="10">
    <location>
        <begin position="7"/>
        <end position="125"/>
    </location>
</feature>
<dbReference type="GO" id="GO:0070402">
    <property type="term" value="F:NADPH binding"/>
    <property type="evidence" value="ECO:0007669"/>
    <property type="project" value="InterPro"/>
</dbReference>
<evidence type="ECO:0000256" key="3">
    <source>
        <dbReference type="ARBA" id="ARBA00022723"/>
    </source>
</evidence>
<dbReference type="InterPro" id="IPR036169">
    <property type="entry name" value="DXPR_C_sf"/>
</dbReference>
<comment type="function">
    <text evidence="9">Catalyzes the NADPH-dependent rearrangement and reduction of 1-deoxy-D-xylulose-5-phosphate (DXP) to 2-C-methyl-D-erythritol 4-phosphate (MEP).</text>
</comment>
<dbReference type="AlphaFoldDB" id="W0RNB6"/>
<feature type="binding site" evidence="9">
    <location>
        <position position="214"/>
    </location>
    <ligand>
        <name>Mn(2+)</name>
        <dbReference type="ChEBI" id="CHEBI:29035"/>
    </ligand>
</feature>
<gene>
    <name evidence="9" type="primary">dxr</name>
    <name evidence="13" type="ORF">J421_3406</name>
</gene>
<dbReference type="FunFam" id="3.40.50.720:FF:000045">
    <property type="entry name" value="1-deoxy-D-xylulose 5-phosphate reductoisomerase"/>
    <property type="match status" value="1"/>
</dbReference>
<feature type="binding site" evidence="9">
    <location>
        <position position="145"/>
    </location>
    <ligand>
        <name>Mn(2+)</name>
        <dbReference type="ChEBI" id="CHEBI:29035"/>
    </ligand>
</feature>
<dbReference type="Pfam" id="PF13288">
    <property type="entry name" value="DXPR_C"/>
    <property type="match status" value="1"/>
</dbReference>
<dbReference type="eggNOG" id="COG0743">
    <property type="taxonomic scope" value="Bacteria"/>
</dbReference>
<dbReference type="HOGENOM" id="CLU_035714_0_1_0"/>
<keyword evidence="5 9" id="KW-0560">Oxidoreductase</keyword>
<dbReference type="InterPro" id="IPR026877">
    <property type="entry name" value="DXPR_C"/>
</dbReference>
<comment type="similarity">
    <text evidence="2 9">Belongs to the DXR family.</text>
</comment>
<feature type="binding site" evidence="9">
    <location>
        <position position="119"/>
    </location>
    <ligand>
        <name>NADPH</name>
        <dbReference type="ChEBI" id="CHEBI:57783"/>
    </ligand>
</feature>
<dbReference type="SUPFAM" id="SSF55347">
    <property type="entry name" value="Glyceraldehyde-3-phosphate dehydrogenase-like, C-terminal domain"/>
    <property type="match status" value="1"/>
</dbReference>
<evidence type="ECO:0000259" key="12">
    <source>
        <dbReference type="Pfam" id="PF13288"/>
    </source>
</evidence>
<dbReference type="Proteomes" id="UP000019151">
    <property type="component" value="Chromosome"/>
</dbReference>
<name>W0RNB6_9BACT</name>
<feature type="binding site" evidence="9">
    <location>
        <position position="15"/>
    </location>
    <ligand>
        <name>NADPH</name>
        <dbReference type="ChEBI" id="CHEBI:57783"/>
    </ligand>
</feature>
<evidence type="ECO:0000313" key="13">
    <source>
        <dbReference type="EMBL" id="AHG90943.1"/>
    </source>
</evidence>
<dbReference type="InterPro" id="IPR013512">
    <property type="entry name" value="DXP_reductoisomerase_N"/>
</dbReference>
<feature type="binding site" evidence="9">
    <location>
        <position position="13"/>
    </location>
    <ligand>
        <name>NADPH</name>
        <dbReference type="ChEBI" id="CHEBI:57783"/>
    </ligand>
</feature>
<feature type="binding site" evidence="9">
    <location>
        <position position="169"/>
    </location>
    <ligand>
        <name>1-deoxy-D-xylulose 5-phosphate</name>
        <dbReference type="ChEBI" id="CHEBI:57792"/>
    </ligand>
</feature>
<dbReference type="PIRSF" id="PIRSF006205">
    <property type="entry name" value="Dxp_reductismrs"/>
    <property type="match status" value="1"/>
</dbReference>
<keyword evidence="9" id="KW-0460">Magnesium</keyword>
<keyword evidence="3 9" id="KW-0479">Metal-binding</keyword>
<feature type="binding site" evidence="9">
    <location>
        <position position="117"/>
    </location>
    <ligand>
        <name>NADPH</name>
        <dbReference type="ChEBI" id="CHEBI:57783"/>
    </ligand>
</feature>
<evidence type="ECO:0000256" key="7">
    <source>
        <dbReference type="ARBA" id="ARBA00023229"/>
    </source>
</evidence>
<dbReference type="EC" id="1.1.1.267" evidence="9"/>
<keyword evidence="13" id="KW-0413">Isomerase</keyword>
<dbReference type="GO" id="GO:0030604">
    <property type="term" value="F:1-deoxy-D-xylulose-5-phosphate reductoisomerase activity"/>
    <property type="evidence" value="ECO:0007669"/>
    <property type="project" value="UniProtKB-UniRule"/>
</dbReference>
<organism evidence="13 14">
    <name type="scientific">Gemmatirosa kalamazoonensis</name>
    <dbReference type="NCBI Taxonomy" id="861299"/>
    <lineage>
        <taxon>Bacteria</taxon>
        <taxon>Pseudomonadati</taxon>
        <taxon>Gemmatimonadota</taxon>
        <taxon>Gemmatimonadia</taxon>
        <taxon>Gemmatimonadales</taxon>
        <taxon>Gemmatimonadaceae</taxon>
        <taxon>Gemmatirosa</taxon>
    </lineage>
</organism>
<dbReference type="UniPathway" id="UPA00056">
    <property type="reaction ID" value="UER00092"/>
</dbReference>
<dbReference type="PANTHER" id="PTHR30525:SF0">
    <property type="entry name" value="1-DEOXY-D-XYLULOSE 5-PHOSPHATE REDUCTOISOMERASE, CHLOROPLASTIC"/>
    <property type="match status" value="1"/>
</dbReference>
<dbReference type="InterPro" id="IPR036291">
    <property type="entry name" value="NAD(P)-bd_dom_sf"/>
</dbReference>
<feature type="binding site" evidence="9">
    <location>
        <position position="143"/>
    </location>
    <ligand>
        <name>Mn(2+)</name>
        <dbReference type="ChEBI" id="CHEBI:29035"/>
    </ligand>
</feature>
<feature type="binding site" evidence="9">
    <location>
        <position position="210"/>
    </location>
    <ligand>
        <name>1-deoxy-D-xylulose 5-phosphate</name>
        <dbReference type="ChEBI" id="CHEBI:57792"/>
    </ligand>
</feature>
<feature type="binding site" evidence="9">
    <location>
        <position position="144"/>
    </location>
    <ligand>
        <name>1-deoxy-D-xylulose 5-phosphate</name>
        <dbReference type="ChEBI" id="CHEBI:57792"/>
    </ligand>
</feature>
<feature type="binding site" evidence="9">
    <location>
        <position position="205"/>
    </location>
    <ligand>
        <name>1-deoxy-D-xylulose 5-phosphate</name>
        <dbReference type="ChEBI" id="CHEBI:57792"/>
    </ligand>
</feature>
<reference evidence="13 14" key="1">
    <citation type="journal article" date="2014" name="Genome Announc.">
        <title>Genome Sequence and Methylome of Soil Bacterium Gemmatirosa kalamazoonensis KBS708T, a Member of the Rarely Cultivated Gemmatimonadetes Phylum.</title>
        <authorList>
            <person name="Debruyn J.M."/>
            <person name="Radosevich M."/>
            <person name="Wommack K.E."/>
            <person name="Polson S.W."/>
            <person name="Hauser L.J."/>
            <person name="Fawaz M.N."/>
            <person name="Korlach J."/>
            <person name="Tsai Y.C."/>
        </authorList>
    </citation>
    <scope>NUCLEOTIDE SEQUENCE [LARGE SCALE GENOMIC DNA]</scope>
    <source>
        <strain evidence="13 14">KBS708</strain>
    </source>
</reference>
<feature type="domain" description="DXP reductoisomerase C-terminal" evidence="12">
    <location>
        <begin position="254"/>
        <end position="371"/>
    </location>
</feature>
<keyword evidence="7 9" id="KW-0414">Isoprene biosynthesis</keyword>
<evidence type="ECO:0000313" key="14">
    <source>
        <dbReference type="Proteomes" id="UP000019151"/>
    </source>
</evidence>
<feature type="binding site" evidence="9">
    <location>
        <position position="41"/>
    </location>
    <ligand>
        <name>NADPH</name>
        <dbReference type="ChEBI" id="CHEBI:57783"/>
    </ligand>
</feature>
<feature type="domain" description="1-deoxy-D-xylulose 5-phosphate reductoisomerase C-terminal" evidence="11">
    <location>
        <begin position="139"/>
        <end position="222"/>
    </location>
</feature>
<dbReference type="NCBIfam" id="TIGR00243">
    <property type="entry name" value="Dxr"/>
    <property type="match status" value="1"/>
</dbReference>
<dbReference type="KEGG" id="gba:J421_3406"/>
<dbReference type="PATRIC" id="fig|861299.3.peg.3457"/>
<dbReference type="GO" id="GO:0051484">
    <property type="term" value="P:isopentenyl diphosphate biosynthetic process, methylerythritol 4-phosphate pathway involved in terpenoid biosynthetic process"/>
    <property type="evidence" value="ECO:0007669"/>
    <property type="project" value="UniProtKB-ARBA"/>
</dbReference>
<evidence type="ECO:0000256" key="4">
    <source>
        <dbReference type="ARBA" id="ARBA00022857"/>
    </source>
</evidence>
<feature type="binding site" evidence="9">
    <location>
        <position position="198"/>
    </location>
    <ligand>
        <name>NADPH</name>
        <dbReference type="ChEBI" id="CHEBI:57783"/>
    </ligand>
</feature>
<evidence type="ECO:0000256" key="5">
    <source>
        <dbReference type="ARBA" id="ARBA00023002"/>
    </source>
</evidence>
<dbReference type="InterPro" id="IPR003821">
    <property type="entry name" value="DXP_reductoisomerase"/>
</dbReference>
<dbReference type="Pfam" id="PF02670">
    <property type="entry name" value="DXP_reductoisom"/>
    <property type="match status" value="1"/>
</dbReference>
<comment type="catalytic activity">
    <reaction evidence="8">
        <text>2-C-methyl-D-erythritol 4-phosphate + NADP(+) = 1-deoxy-D-xylulose 5-phosphate + NADPH + H(+)</text>
        <dbReference type="Rhea" id="RHEA:13717"/>
        <dbReference type="ChEBI" id="CHEBI:15378"/>
        <dbReference type="ChEBI" id="CHEBI:57783"/>
        <dbReference type="ChEBI" id="CHEBI:57792"/>
        <dbReference type="ChEBI" id="CHEBI:58262"/>
        <dbReference type="ChEBI" id="CHEBI:58349"/>
        <dbReference type="EC" id="1.1.1.267"/>
    </reaction>
    <physiologicalReaction direction="right-to-left" evidence="8">
        <dbReference type="Rhea" id="RHEA:13719"/>
    </physiologicalReaction>
</comment>
<feature type="binding site" evidence="9">
    <location>
        <position position="192"/>
    </location>
    <ligand>
        <name>1-deoxy-D-xylulose 5-phosphate</name>
        <dbReference type="ChEBI" id="CHEBI:57792"/>
    </ligand>
</feature>
<keyword evidence="4 9" id="KW-0521">NADP</keyword>
<evidence type="ECO:0000256" key="2">
    <source>
        <dbReference type="ARBA" id="ARBA00006825"/>
    </source>
</evidence>
<keyword evidence="14" id="KW-1185">Reference proteome</keyword>
<sequence>MTGVRGVAILGSTGSIGTTALRVLARQEDRFRVAALTAYGNAALLRAQADRFGPSFVGLVTPNGGADDAGWCTGPACLVEAATRDDADIVLNAVVGAAGLDATLAALRAGKRVALANKETLVVAGELAHQAACAGGGEIVPVDSEHSAILQCIAGRPGQEVRRIVLTASGGPFRTWPREKLERATLADALQHPTWSMGRKITVDSATLANKALEVIEAHFLFGLPYDRIEVVVHPQSVVHSFVEFVDGSVLAQMGVPSMELPVLYALTHPERVPDAGVPPFDPVELGPLTFERVRHDAFPALRLGVEAGRAGGAAPAVFNAANECAVALFLEGRIGLLDIPRAIESALAALGGAPAGSRDALLAADAGARRHVTDRFAC</sequence>
<feature type="binding site" evidence="9">
    <location>
        <position position="14"/>
    </location>
    <ligand>
        <name>NADPH</name>
        <dbReference type="ChEBI" id="CHEBI:57783"/>
    </ligand>
</feature>
<evidence type="ECO:0000256" key="8">
    <source>
        <dbReference type="ARBA" id="ARBA00048543"/>
    </source>
</evidence>
<dbReference type="InterPro" id="IPR013644">
    <property type="entry name" value="DXP_reductoisomerase_C"/>
</dbReference>
<dbReference type="SUPFAM" id="SSF51735">
    <property type="entry name" value="NAD(P)-binding Rossmann-fold domains"/>
    <property type="match status" value="1"/>
</dbReference>
<accession>W0RNB6</accession>
<dbReference type="SUPFAM" id="SSF69055">
    <property type="entry name" value="1-deoxy-D-xylulose-5-phosphate reductoisomerase, C-terminal domain"/>
    <property type="match status" value="1"/>
</dbReference>
<proteinExistence type="inferred from homology"/>
<dbReference type="Gene3D" id="3.40.50.720">
    <property type="entry name" value="NAD(P)-binding Rossmann-like Domain"/>
    <property type="match status" value="1"/>
</dbReference>
<evidence type="ECO:0000256" key="6">
    <source>
        <dbReference type="ARBA" id="ARBA00023211"/>
    </source>
</evidence>
<comment type="cofactor">
    <cofactor evidence="9">
        <name>Mg(2+)</name>
        <dbReference type="ChEBI" id="CHEBI:18420"/>
    </cofactor>
    <cofactor evidence="9">
        <name>Mn(2+)</name>
        <dbReference type="ChEBI" id="CHEBI:29035"/>
    </cofactor>
</comment>
<feature type="binding site" evidence="9">
    <location>
        <position position="145"/>
    </location>
    <ligand>
        <name>1-deoxy-D-xylulose 5-phosphate</name>
        <dbReference type="ChEBI" id="CHEBI:57792"/>
    </ligand>
</feature>
<dbReference type="PANTHER" id="PTHR30525">
    <property type="entry name" value="1-DEOXY-D-XYLULOSE 5-PHOSPHATE REDUCTOISOMERASE"/>
    <property type="match status" value="1"/>
</dbReference>
<dbReference type="Pfam" id="PF08436">
    <property type="entry name" value="DXP_redisom_C"/>
    <property type="match status" value="1"/>
</dbReference>